<name>A0A931CPM5_9MICC</name>
<dbReference type="Pfam" id="PF00488">
    <property type="entry name" value="MutS_V"/>
    <property type="match status" value="1"/>
</dbReference>
<evidence type="ECO:0000256" key="3">
    <source>
        <dbReference type="ARBA" id="ARBA00023125"/>
    </source>
</evidence>
<dbReference type="PANTHER" id="PTHR11361">
    <property type="entry name" value="DNA MISMATCH REPAIR PROTEIN MUTS FAMILY MEMBER"/>
    <property type="match status" value="1"/>
</dbReference>
<comment type="caution">
    <text evidence="5">The sequence shown here is derived from an EMBL/GenBank/DDBJ whole genome shotgun (WGS) entry which is preliminary data.</text>
</comment>
<evidence type="ECO:0000256" key="1">
    <source>
        <dbReference type="ARBA" id="ARBA00022741"/>
    </source>
</evidence>
<proteinExistence type="predicted"/>
<organism evidence="5 6">
    <name type="scientific">Arthrobacter terrae</name>
    <dbReference type="NCBI Taxonomy" id="2935737"/>
    <lineage>
        <taxon>Bacteria</taxon>
        <taxon>Bacillati</taxon>
        <taxon>Actinomycetota</taxon>
        <taxon>Actinomycetes</taxon>
        <taxon>Micrococcales</taxon>
        <taxon>Micrococcaceae</taxon>
        <taxon>Arthrobacter</taxon>
    </lineage>
</organism>
<reference evidence="5 6" key="1">
    <citation type="submission" date="2020-11" db="EMBL/GenBank/DDBJ databases">
        <title>Arthrobacter antarcticus sp. nov., isolated from Antarctic Soil.</title>
        <authorList>
            <person name="Li J."/>
        </authorList>
    </citation>
    <scope>NUCLEOTIDE SEQUENCE [LARGE SCALE GENOMIC DNA]</scope>
    <source>
        <strain evidence="5 6">Z1-20</strain>
    </source>
</reference>
<keyword evidence="6" id="KW-1185">Reference proteome</keyword>
<dbReference type="GO" id="GO:0005829">
    <property type="term" value="C:cytosol"/>
    <property type="evidence" value="ECO:0007669"/>
    <property type="project" value="TreeGrafter"/>
</dbReference>
<feature type="domain" description="DNA mismatch repair proteins mutS family" evidence="4">
    <location>
        <begin position="324"/>
        <end position="507"/>
    </location>
</feature>
<gene>
    <name evidence="5" type="ORF">IV500_11845</name>
</gene>
<dbReference type="InterPro" id="IPR000432">
    <property type="entry name" value="DNA_mismatch_repair_MutS_C"/>
</dbReference>
<keyword evidence="1" id="KW-0547">Nucleotide-binding</keyword>
<dbReference type="GO" id="GO:0006298">
    <property type="term" value="P:mismatch repair"/>
    <property type="evidence" value="ECO:0007669"/>
    <property type="project" value="InterPro"/>
</dbReference>
<dbReference type="SMART" id="SM00534">
    <property type="entry name" value="MUTSac"/>
    <property type="match status" value="1"/>
</dbReference>
<protein>
    <submittedName>
        <fullName evidence="5">DNA mismatch repair protein MutS</fullName>
    </submittedName>
</protein>
<dbReference type="PANTHER" id="PTHR11361:SF34">
    <property type="entry name" value="DNA MISMATCH REPAIR PROTEIN MSH1, MITOCHONDRIAL"/>
    <property type="match status" value="1"/>
</dbReference>
<dbReference type="GO" id="GO:0030983">
    <property type="term" value="F:mismatched DNA binding"/>
    <property type="evidence" value="ECO:0007669"/>
    <property type="project" value="InterPro"/>
</dbReference>
<dbReference type="GO" id="GO:0140664">
    <property type="term" value="F:ATP-dependent DNA damage sensor activity"/>
    <property type="evidence" value="ECO:0007669"/>
    <property type="project" value="InterPro"/>
</dbReference>
<dbReference type="InterPro" id="IPR027417">
    <property type="entry name" value="P-loop_NTPase"/>
</dbReference>
<dbReference type="RefSeq" id="WP_196397020.1">
    <property type="nucleotide sequence ID" value="NZ_JADNYM010000014.1"/>
</dbReference>
<accession>A0A931CPM5</accession>
<dbReference type="InterPro" id="IPR045076">
    <property type="entry name" value="MutS"/>
</dbReference>
<evidence type="ECO:0000259" key="4">
    <source>
        <dbReference type="SMART" id="SM00534"/>
    </source>
</evidence>
<evidence type="ECO:0000256" key="2">
    <source>
        <dbReference type="ARBA" id="ARBA00022840"/>
    </source>
</evidence>
<evidence type="ECO:0000313" key="6">
    <source>
        <dbReference type="Proteomes" id="UP000655366"/>
    </source>
</evidence>
<dbReference type="Proteomes" id="UP000655366">
    <property type="component" value="Unassembled WGS sequence"/>
</dbReference>
<sequence length="507" mass="56172">MKAYLMYPDQDFDVSAALGKNAKELYQDLELGVILDAMAGGDEFLRDIAGRGLLGILKTPQAIEYRQQILIDCLEQPAVIRQLYSLAVEAIEAEKHVYHSIFSNYPSSVLRTSMESLKILVKVLRKLRQVADDNATSFRSPGFTRFFGMLADQLDDEYFSTIANHLKTLEFRNGVLISAGLGKANQGTNFTLRSPETNQQNWLERLFNQDRSTLTFQISDRDESGFRALAELKDRGINLVANALARADDHILSFFSLLRAELGFYVGALNLREKLSGKGQQICLPKPEAMTAELCLSLCGLCDASLVLTSSRQVVGNDVGGDGKALVMVTGANEGGKSTFLRSVGIAQLMMQAGLFVVATYYSSSVCDGIFTHYKREEDTSLVSGKLDEELARMSAIADEISPNCMLLFNESFAATNEREGSGIARDIVLALLKSRIRVFFVTHLYDLARGLYGQDLPEALFLQAERQDDGKRTFKLVAGEPTATSYGEDLYRKIFTSEVPERVQRA</sequence>
<evidence type="ECO:0000313" key="5">
    <source>
        <dbReference type="EMBL" id="MBG0740075.1"/>
    </source>
</evidence>
<dbReference type="GO" id="GO:0005524">
    <property type="term" value="F:ATP binding"/>
    <property type="evidence" value="ECO:0007669"/>
    <property type="project" value="UniProtKB-KW"/>
</dbReference>
<dbReference type="Gene3D" id="3.40.50.300">
    <property type="entry name" value="P-loop containing nucleotide triphosphate hydrolases"/>
    <property type="match status" value="1"/>
</dbReference>
<dbReference type="SUPFAM" id="SSF52540">
    <property type="entry name" value="P-loop containing nucleoside triphosphate hydrolases"/>
    <property type="match status" value="1"/>
</dbReference>
<dbReference type="AlphaFoldDB" id="A0A931CPM5"/>
<keyword evidence="3" id="KW-0238">DNA-binding</keyword>
<dbReference type="EMBL" id="JADNYM010000014">
    <property type="protein sequence ID" value="MBG0740075.1"/>
    <property type="molecule type" value="Genomic_DNA"/>
</dbReference>
<keyword evidence="2" id="KW-0067">ATP-binding</keyword>